<dbReference type="Proteomes" id="UP001221366">
    <property type="component" value="Unassembled WGS sequence"/>
</dbReference>
<keyword evidence="1" id="KW-0472">Membrane</keyword>
<evidence type="ECO:0000313" key="2">
    <source>
        <dbReference type="EMBL" id="MDF0717165.1"/>
    </source>
</evidence>
<keyword evidence="1" id="KW-1133">Transmembrane helix</keyword>
<proteinExistence type="predicted"/>
<protein>
    <recommendedName>
        <fullName evidence="4">Tetratricopeptide repeat protein</fullName>
    </recommendedName>
</protein>
<feature type="transmembrane region" description="Helical" evidence="1">
    <location>
        <begin position="87"/>
        <end position="108"/>
    </location>
</feature>
<keyword evidence="1" id="KW-0812">Transmembrane</keyword>
<dbReference type="EMBL" id="JARFVB010000008">
    <property type="protein sequence ID" value="MDF0717165.1"/>
    <property type="molecule type" value="Genomic_DNA"/>
</dbReference>
<gene>
    <name evidence="2" type="ORF">PY092_13460</name>
</gene>
<dbReference type="Gene3D" id="1.25.40.10">
    <property type="entry name" value="Tetratricopeptide repeat domain"/>
    <property type="match status" value="1"/>
</dbReference>
<sequence>MDREEAYWTKEEQGLFERYLMEQMEPGEKTGFESSIASDPTLNAKFLEFKALFRAIEEAGLRHAMEEFHKGVQEKGKERRLVNTSRAVFRIAATIALLMALGGVWYFYAPNANERLFEAYYVPDPGLPTVMGNSDNYDFYRAMVAYKKGDYPFAIEAWEKLRSKGVANDTLYYFLGSAHLANDQPDKGIEYFEGILEKENPAFTDETFFYLGLAYLKKDEAQQARKYLKESDLEKAKVLVEKIKD</sequence>
<organism evidence="2 3">
    <name type="scientific">Flagellimonas yonaguniensis</name>
    <dbReference type="NCBI Taxonomy" id="3031325"/>
    <lineage>
        <taxon>Bacteria</taxon>
        <taxon>Pseudomonadati</taxon>
        <taxon>Bacteroidota</taxon>
        <taxon>Flavobacteriia</taxon>
        <taxon>Flavobacteriales</taxon>
        <taxon>Flavobacteriaceae</taxon>
        <taxon>Flagellimonas</taxon>
    </lineage>
</organism>
<evidence type="ECO:0000256" key="1">
    <source>
        <dbReference type="SAM" id="Phobius"/>
    </source>
</evidence>
<dbReference type="InterPro" id="IPR011990">
    <property type="entry name" value="TPR-like_helical_dom_sf"/>
</dbReference>
<evidence type="ECO:0008006" key="4">
    <source>
        <dbReference type="Google" id="ProtNLM"/>
    </source>
</evidence>
<name>A0ABT5Y152_9FLAO</name>
<keyword evidence="3" id="KW-1185">Reference proteome</keyword>
<evidence type="ECO:0000313" key="3">
    <source>
        <dbReference type="Proteomes" id="UP001221366"/>
    </source>
</evidence>
<accession>A0ABT5Y152</accession>
<comment type="caution">
    <text evidence="2">The sequence shown here is derived from an EMBL/GenBank/DDBJ whole genome shotgun (WGS) entry which is preliminary data.</text>
</comment>
<reference evidence="2 3" key="1">
    <citation type="submission" date="2023-03" db="EMBL/GenBank/DDBJ databases">
        <title>Muricauda XX sp. nov. and Muricauda XXX sp. nov., two novel species isolated from Okinawa Trough.</title>
        <authorList>
            <person name="Cao W."/>
            <person name="Deng X."/>
        </authorList>
    </citation>
    <scope>NUCLEOTIDE SEQUENCE [LARGE SCALE GENOMIC DNA]</scope>
    <source>
        <strain evidence="2 3">334s03</strain>
    </source>
</reference>
<dbReference type="RefSeq" id="WP_275616320.1">
    <property type="nucleotide sequence ID" value="NZ_JARFVB010000008.1"/>
</dbReference>
<dbReference type="SUPFAM" id="SSF48452">
    <property type="entry name" value="TPR-like"/>
    <property type="match status" value="1"/>
</dbReference>